<evidence type="ECO:0000313" key="2">
    <source>
        <dbReference type="EMBL" id="KAK3512967.1"/>
    </source>
</evidence>
<reference evidence="2" key="1">
    <citation type="submission" date="2023-06" db="EMBL/GenBank/DDBJ databases">
        <title>Male Hemibagrus guttatus genome.</title>
        <authorList>
            <person name="Bian C."/>
        </authorList>
    </citation>
    <scope>NUCLEOTIDE SEQUENCE</scope>
    <source>
        <strain evidence="2">Male_cb2023</strain>
        <tissue evidence="2">Muscle</tissue>
    </source>
</reference>
<sequence length="570" mass="61806">VSRLQFAAVSTKIVTTVSSAVIHRLLKPLSELFGIEAIVEANDKLKEMAESKLSKCSASGASAQRSPMEASDFICDLAQRIITEVKGAMLEAIRSTGSGSSCSESASSPAEDSITQLDGLSNACTNEICDKVLDLYHSQELERSGGATNQKSEMSLKSHQEVHGIIKGLEEVVSISRSSTSFNVSSNSDLVSTMTEVTPDSTSSAVQSVRSFSDQFMSIAISAAAEQFLDKATQVASDILVKRLTSQISSGLIITKGSGSNTATSTTSVDLNRVVSGSVNKMIGITDTENGSEAWVGEAQVSDADASSAPYTKSSSVFSTQLQSLSGLEESVLDVEREPLPSVQKSQYVPLHLFTVVRDQLKAFFTSFSKSAADDKGTDRSAHSESQEDCVVPIHIDEEGSVHELDVGRSLSDSVLVRRNSMLRSVQFPSWLVYRFVKESTQALLQNVLNIGASDGHDGRSLHTAEGQEKKKRPRVRFIVKTSRRVVVKRPKQKKKRRRVPLPQGDRPSTSASARLHEDSRGESKASRSIFKNTRRALGRIFSNISKTFTGIFKKNTPETRQSRPVSGDR</sequence>
<feature type="compositionally biased region" description="Basic residues" evidence="1">
    <location>
        <begin position="487"/>
        <end position="500"/>
    </location>
</feature>
<dbReference type="Proteomes" id="UP001274896">
    <property type="component" value="Unassembled WGS sequence"/>
</dbReference>
<proteinExistence type="predicted"/>
<organism evidence="2 3">
    <name type="scientific">Hemibagrus guttatus</name>
    <dbReference type="NCBI Taxonomy" id="175788"/>
    <lineage>
        <taxon>Eukaryota</taxon>
        <taxon>Metazoa</taxon>
        <taxon>Chordata</taxon>
        <taxon>Craniata</taxon>
        <taxon>Vertebrata</taxon>
        <taxon>Euteleostomi</taxon>
        <taxon>Actinopterygii</taxon>
        <taxon>Neopterygii</taxon>
        <taxon>Teleostei</taxon>
        <taxon>Ostariophysi</taxon>
        <taxon>Siluriformes</taxon>
        <taxon>Bagridae</taxon>
        <taxon>Hemibagrus</taxon>
    </lineage>
</organism>
<evidence type="ECO:0000313" key="3">
    <source>
        <dbReference type="Proteomes" id="UP001274896"/>
    </source>
</evidence>
<dbReference type="EMBL" id="JAUCMX010000023">
    <property type="protein sequence ID" value="KAK3512967.1"/>
    <property type="molecule type" value="Genomic_DNA"/>
</dbReference>
<feature type="region of interest" description="Disordered" evidence="1">
    <location>
        <begin position="455"/>
        <end position="474"/>
    </location>
</feature>
<evidence type="ECO:0000256" key="1">
    <source>
        <dbReference type="SAM" id="MobiDB-lite"/>
    </source>
</evidence>
<accession>A0AAE0Q394</accession>
<gene>
    <name evidence="2" type="ORF">QTP70_033397</name>
</gene>
<name>A0AAE0Q394_9TELE</name>
<feature type="region of interest" description="Disordered" evidence="1">
    <location>
        <begin position="487"/>
        <end position="530"/>
    </location>
</feature>
<feature type="compositionally biased region" description="Basic and acidic residues" evidence="1">
    <location>
        <begin position="515"/>
        <end position="526"/>
    </location>
</feature>
<comment type="caution">
    <text evidence="2">The sequence shown here is derived from an EMBL/GenBank/DDBJ whole genome shotgun (WGS) entry which is preliminary data.</text>
</comment>
<feature type="compositionally biased region" description="Basic and acidic residues" evidence="1">
    <location>
        <begin position="455"/>
        <end position="469"/>
    </location>
</feature>
<keyword evidence="3" id="KW-1185">Reference proteome</keyword>
<feature type="non-terminal residue" evidence="2">
    <location>
        <position position="1"/>
    </location>
</feature>
<protein>
    <submittedName>
        <fullName evidence="2">Uncharacterized protein</fullName>
    </submittedName>
</protein>
<dbReference type="AlphaFoldDB" id="A0AAE0Q394"/>